<dbReference type="InterPro" id="IPR008511">
    <property type="entry name" value="ROH1-like"/>
</dbReference>
<evidence type="ECO:0000256" key="1">
    <source>
        <dbReference type="ARBA" id="ARBA00004167"/>
    </source>
</evidence>
<evidence type="ECO:0000313" key="6">
    <source>
        <dbReference type="EMBL" id="URE35521.1"/>
    </source>
</evidence>
<accession>A0A9E7HLG7</accession>
<protein>
    <submittedName>
        <fullName evidence="6">UPF0496 protein 4</fullName>
    </submittedName>
</protein>
<keyword evidence="4" id="KW-0472">Membrane</keyword>
<proteinExistence type="inferred from homology"/>
<dbReference type="Proteomes" id="UP001055439">
    <property type="component" value="Chromosome 8"/>
</dbReference>
<dbReference type="OrthoDB" id="694709at2759"/>
<gene>
    <name evidence="6" type="ORF">MUK42_18073</name>
</gene>
<sequence>MSRPHDGLRIFFHFGKPFRVTAHKGSSRLLALLSSFEQNLAEKMRKLRPKEISDVFSLSWIRHAIKSISEVHTNIKTLIMELQFPVSDWDENWIDMYLDSSVKVLDICNALSAELTRLDQSNLLLRYVLHILDISTSVPSSEQLRRARVSLDDWLKQTNSTSPKLESCHAILQTLRATLCLSKVKNSAKGRVLMRALYGVEVMTLFTCSVVAALLTGCSKSLMDVHVADGFLWLEAFNDLQALVNEEIRSQLQSGKVRILKEMEALKMSALMFHSLTNGIDYKEEPRPLSIDLNKDKLNSPRESYKEEPAQLSIDLNKDEMDTPRNDADCQGRQRLQECMRALIDGGKVYGHELDSLSQQVNDLFQVLLTGRDALLCNLRASSMTRNSKLDVEVIKLRPVQCTSAPSVQILYNHLVLQGGEYIATLLVYGKKDQSVEAMSIAPSGEGNMDNTMEQNAVCSFQSVWIPWHELKKPGLPCSLSSFLRRSM</sequence>
<comment type="similarity">
    <text evidence="5">Belongs to the ROH1 family.</text>
</comment>
<evidence type="ECO:0000256" key="2">
    <source>
        <dbReference type="ARBA" id="ARBA00022692"/>
    </source>
</evidence>
<evidence type="ECO:0000256" key="3">
    <source>
        <dbReference type="ARBA" id="ARBA00022989"/>
    </source>
</evidence>
<dbReference type="Pfam" id="PF05633">
    <property type="entry name" value="ROH1-like"/>
    <property type="match status" value="1"/>
</dbReference>
<keyword evidence="2" id="KW-0812">Transmembrane</keyword>
<dbReference type="GO" id="GO:0016020">
    <property type="term" value="C:membrane"/>
    <property type="evidence" value="ECO:0007669"/>
    <property type="project" value="UniProtKB-SubCell"/>
</dbReference>
<evidence type="ECO:0000313" key="7">
    <source>
        <dbReference type="Proteomes" id="UP001055439"/>
    </source>
</evidence>
<dbReference type="AlphaFoldDB" id="A0A9E7HLG7"/>
<evidence type="ECO:0000256" key="5">
    <source>
        <dbReference type="ARBA" id="ARBA00035114"/>
    </source>
</evidence>
<organism evidence="6 7">
    <name type="scientific">Musa troglodytarum</name>
    <name type="common">fe'i banana</name>
    <dbReference type="NCBI Taxonomy" id="320322"/>
    <lineage>
        <taxon>Eukaryota</taxon>
        <taxon>Viridiplantae</taxon>
        <taxon>Streptophyta</taxon>
        <taxon>Embryophyta</taxon>
        <taxon>Tracheophyta</taxon>
        <taxon>Spermatophyta</taxon>
        <taxon>Magnoliopsida</taxon>
        <taxon>Liliopsida</taxon>
        <taxon>Zingiberales</taxon>
        <taxon>Musaceae</taxon>
        <taxon>Musa</taxon>
    </lineage>
</organism>
<comment type="subcellular location">
    <subcellularLocation>
        <location evidence="1">Membrane</location>
        <topology evidence="1">Single-pass membrane protein</topology>
    </subcellularLocation>
</comment>
<name>A0A9E7HLG7_9LILI</name>
<dbReference type="EMBL" id="CP097510">
    <property type="protein sequence ID" value="URE35521.1"/>
    <property type="molecule type" value="Genomic_DNA"/>
</dbReference>
<keyword evidence="3" id="KW-1133">Transmembrane helix</keyword>
<keyword evidence="7" id="KW-1185">Reference proteome</keyword>
<reference evidence="6" key="1">
    <citation type="submission" date="2022-05" db="EMBL/GenBank/DDBJ databases">
        <title>The Musa troglodytarum L. genome provides insights into the mechanism of non-climacteric behaviour and enrichment of carotenoids.</title>
        <authorList>
            <person name="Wang J."/>
        </authorList>
    </citation>
    <scope>NUCLEOTIDE SEQUENCE</scope>
    <source>
        <tissue evidence="6">Leaf</tissue>
    </source>
</reference>
<evidence type="ECO:0000256" key="4">
    <source>
        <dbReference type="ARBA" id="ARBA00023136"/>
    </source>
</evidence>
<dbReference type="PANTHER" id="PTHR31509">
    <property type="entry name" value="BPS1-LIKE PROTEIN"/>
    <property type="match status" value="1"/>
</dbReference>